<gene>
    <name evidence="1" type="ORF">BN874_1810004</name>
</gene>
<name>A0A7U7GAC6_9GAMM</name>
<evidence type="ECO:0008006" key="3">
    <source>
        <dbReference type="Google" id="ProtNLM"/>
    </source>
</evidence>
<comment type="caution">
    <text evidence="1">The sequence shown here is derived from an EMBL/GenBank/DDBJ whole genome shotgun (WGS) entry which is preliminary data.</text>
</comment>
<evidence type="ECO:0000313" key="1">
    <source>
        <dbReference type="EMBL" id="CDH44674.1"/>
    </source>
</evidence>
<keyword evidence="2" id="KW-1185">Reference proteome</keyword>
<sequence length="129" mass="14217">MINLEPLAAKAARSMVIDSQAKDSFNLINKALMVLAEQGLFAFGLFLNSRKNDEERLAAQIDRAVKDLLVAARLADPPGAGVQIADYYRALTETRPTEQPAQALQRLILTKQVVETALTYGRYQAKSLI</sequence>
<reference evidence="1 2" key="1">
    <citation type="journal article" date="2014" name="ISME J.">
        <title>Candidatus Competibacter-lineage genomes retrieved from metagenomes reveal functional metabolic diversity.</title>
        <authorList>
            <person name="McIlroy S.J."/>
            <person name="Albertsen M."/>
            <person name="Andresen E.K."/>
            <person name="Saunders A.M."/>
            <person name="Kristiansen R."/>
            <person name="Stokholm-Bjerregaard M."/>
            <person name="Nielsen K.L."/>
            <person name="Nielsen P.H."/>
        </authorList>
    </citation>
    <scope>NUCLEOTIDE SEQUENCE [LARGE SCALE GENOMIC DNA]</scope>
    <source>
        <strain evidence="1 2">Run_B_J11</strain>
    </source>
</reference>
<dbReference type="OrthoDB" id="48984at2"/>
<dbReference type="RefSeq" id="WP_034431860.1">
    <property type="nucleotide sequence ID" value="NZ_CBTK010000092.1"/>
</dbReference>
<dbReference type="AlphaFoldDB" id="A0A7U7GAC6"/>
<evidence type="ECO:0000313" key="2">
    <source>
        <dbReference type="Proteomes" id="UP000019184"/>
    </source>
</evidence>
<organism evidence="1 2">
    <name type="scientific">Candidatus Contendobacter odensis Run_B_J11</name>
    <dbReference type="NCBI Taxonomy" id="1400861"/>
    <lineage>
        <taxon>Bacteria</taxon>
        <taxon>Pseudomonadati</taxon>
        <taxon>Pseudomonadota</taxon>
        <taxon>Gammaproteobacteria</taxon>
        <taxon>Candidatus Competibacteraceae</taxon>
        <taxon>Candidatus Contendibacter</taxon>
    </lineage>
</organism>
<accession>A0A7U7GAC6</accession>
<proteinExistence type="predicted"/>
<dbReference type="EMBL" id="CBTK010000092">
    <property type="protein sequence ID" value="CDH44674.1"/>
    <property type="molecule type" value="Genomic_DNA"/>
</dbReference>
<dbReference type="Proteomes" id="UP000019184">
    <property type="component" value="Unassembled WGS sequence"/>
</dbReference>
<protein>
    <recommendedName>
        <fullName evidence="3">CRISPR type III-B/RAMP module-associated protein Cmr5</fullName>
    </recommendedName>
</protein>